<dbReference type="RefSeq" id="WP_274691395.1">
    <property type="nucleotide sequence ID" value="NZ_JAPMOU010000051.1"/>
</dbReference>
<dbReference type="EMBL" id="JAPMOU010000051">
    <property type="protein sequence ID" value="MDE1465084.1"/>
    <property type="molecule type" value="Genomic_DNA"/>
</dbReference>
<comment type="caution">
    <text evidence="1">The sequence shown here is derived from an EMBL/GenBank/DDBJ whole genome shotgun (WGS) entry which is preliminary data.</text>
</comment>
<protein>
    <recommendedName>
        <fullName evidence="3">Capsid protein</fullName>
    </recommendedName>
</protein>
<reference evidence="1 2" key="1">
    <citation type="submission" date="2022-11" db="EMBL/GenBank/DDBJ databases">
        <title>Spartinivicinus poritis sp. nov., isolated from scleractinian coral Porites lutea.</title>
        <authorList>
            <person name="Zhang G."/>
            <person name="Cai L."/>
            <person name="Wei Q."/>
        </authorList>
    </citation>
    <scope>NUCLEOTIDE SEQUENCE [LARGE SCALE GENOMIC DNA]</scope>
    <source>
        <strain evidence="1 2">A2-2</strain>
    </source>
</reference>
<evidence type="ECO:0008006" key="3">
    <source>
        <dbReference type="Google" id="ProtNLM"/>
    </source>
</evidence>
<keyword evidence="2" id="KW-1185">Reference proteome</keyword>
<organism evidence="1 2">
    <name type="scientific">Spartinivicinus poritis</name>
    <dbReference type="NCBI Taxonomy" id="2994640"/>
    <lineage>
        <taxon>Bacteria</taxon>
        <taxon>Pseudomonadati</taxon>
        <taxon>Pseudomonadota</taxon>
        <taxon>Gammaproteobacteria</taxon>
        <taxon>Oceanospirillales</taxon>
        <taxon>Zooshikellaceae</taxon>
        <taxon>Spartinivicinus</taxon>
    </lineage>
</organism>
<evidence type="ECO:0000313" key="2">
    <source>
        <dbReference type="Proteomes" id="UP001528823"/>
    </source>
</evidence>
<proteinExistence type="predicted"/>
<accession>A0ABT5UFC3</accession>
<name>A0ABT5UFC3_9GAMM</name>
<sequence length="519" mass="58003">MVATITQYHNRINTINEKAALFRQAVINPQVESANTNRFITDNAERNSQLKAVVKDTIFDAAGEQGPLLLGVTANAVRAYYDQRGCLPSAEMMASAYHTIENMLVNTANHKIMDAATSTSEGIIKRNHQVALIVPTMLTSITNDMVTHIPPNYDKSEIFAITRRAGSTFGDLKKGDLIDYSFHGQYSSMNQRQPVATGDGTTKEFTKSIGMPVRKELVRVYHDRNLVAEDLNGRGLLSGHFVDADGQAVTVTGSVDHDNGGITINFSVPPKNGIEIHVAYDVSIEKDPSLIPKIDHEMESWIVYPHESAIAASATIQAVFSARREFSIDLNALNFSSAKNILAAEKDRRRLIDMYFFAMGNRQWKYTVPSALKFTDHYETLRQTFYEISQDLMYRTKKSGLVGIIAGPKASALLKSIGAPHVRMAPGYRHVPQPHYVGKVFEFDFKEDPFAPDWQIFCYAKGRDHGDSGYVAADAISAINYQHPIDEKLRHSNTLYELAYRDLHPKNGRTYYTMLTLVP</sequence>
<evidence type="ECO:0000313" key="1">
    <source>
        <dbReference type="EMBL" id="MDE1465084.1"/>
    </source>
</evidence>
<gene>
    <name evidence="1" type="ORF">ORQ98_24280</name>
</gene>
<dbReference type="Proteomes" id="UP001528823">
    <property type="component" value="Unassembled WGS sequence"/>
</dbReference>